<name>A0A3P8AE55_9TREM</name>
<dbReference type="Proteomes" id="UP000277204">
    <property type="component" value="Unassembled WGS sequence"/>
</dbReference>
<dbReference type="AlphaFoldDB" id="A0A3P8AE55"/>
<reference evidence="1 2" key="1">
    <citation type="submission" date="2018-11" db="EMBL/GenBank/DDBJ databases">
        <authorList>
            <consortium name="Pathogen Informatics"/>
        </authorList>
    </citation>
    <scope>NUCLEOTIDE SEQUENCE [LARGE SCALE GENOMIC DNA]</scope>
    <source>
        <strain evidence="1 2">Zambia</strain>
    </source>
</reference>
<sequence length="32" mass="3752">MKRLRRNNKSASRTIGSVFSLKITIYIKRGKE</sequence>
<evidence type="ECO:0000313" key="2">
    <source>
        <dbReference type="Proteomes" id="UP000277204"/>
    </source>
</evidence>
<protein>
    <submittedName>
        <fullName evidence="1">Uncharacterized protein</fullName>
    </submittedName>
</protein>
<keyword evidence="2" id="KW-1185">Reference proteome</keyword>
<gene>
    <name evidence="1" type="ORF">SMRZ_LOCUS3973</name>
</gene>
<proteinExistence type="predicted"/>
<dbReference type="EMBL" id="UZAI01001206">
    <property type="protein sequence ID" value="VDO59615.1"/>
    <property type="molecule type" value="Genomic_DNA"/>
</dbReference>
<accession>A0A3P8AE55</accession>
<organism evidence="1 2">
    <name type="scientific">Schistosoma margrebowiei</name>
    <dbReference type="NCBI Taxonomy" id="48269"/>
    <lineage>
        <taxon>Eukaryota</taxon>
        <taxon>Metazoa</taxon>
        <taxon>Spiralia</taxon>
        <taxon>Lophotrochozoa</taxon>
        <taxon>Platyhelminthes</taxon>
        <taxon>Trematoda</taxon>
        <taxon>Digenea</taxon>
        <taxon>Strigeidida</taxon>
        <taxon>Schistosomatoidea</taxon>
        <taxon>Schistosomatidae</taxon>
        <taxon>Schistosoma</taxon>
    </lineage>
</organism>
<evidence type="ECO:0000313" key="1">
    <source>
        <dbReference type="EMBL" id="VDO59615.1"/>
    </source>
</evidence>